<name>A0A8J4X6U8_CLAMG</name>
<dbReference type="AlphaFoldDB" id="A0A8J4X6U8"/>
<evidence type="ECO:0000313" key="1">
    <source>
        <dbReference type="EMBL" id="KAF5903826.1"/>
    </source>
</evidence>
<sequence>FVGEIDLTGELMVGGRAALGGDMRKFQKRYGLQLWLYEGSWDKMITVICFHKHCCSTQKEGL</sequence>
<feature type="non-terminal residue" evidence="1">
    <location>
        <position position="1"/>
    </location>
</feature>
<comment type="caution">
    <text evidence="1">The sequence shown here is derived from an EMBL/GenBank/DDBJ whole genome shotgun (WGS) entry which is preliminary data.</text>
</comment>
<reference evidence="1" key="1">
    <citation type="submission" date="2020-07" db="EMBL/GenBank/DDBJ databases">
        <title>Clarias magur genome sequencing, assembly and annotation.</title>
        <authorList>
            <person name="Kushwaha B."/>
            <person name="Kumar R."/>
            <person name="Das P."/>
            <person name="Joshi C.G."/>
            <person name="Kumar D."/>
            <person name="Nagpure N.S."/>
            <person name="Pandey M."/>
            <person name="Agarwal S."/>
            <person name="Srivastava S."/>
            <person name="Singh M."/>
            <person name="Sahoo L."/>
            <person name="Jayasankar P."/>
            <person name="Meher P.K."/>
            <person name="Koringa P.G."/>
            <person name="Iquebal M.A."/>
            <person name="Das S.P."/>
            <person name="Bit A."/>
            <person name="Patnaik S."/>
            <person name="Patel N."/>
            <person name="Shah T.M."/>
            <person name="Hinsu A."/>
            <person name="Jena J.K."/>
        </authorList>
    </citation>
    <scope>NUCLEOTIDE SEQUENCE</scope>
    <source>
        <strain evidence="1">CIFAMagur01</strain>
        <tissue evidence="1">Testis</tissue>
    </source>
</reference>
<protein>
    <submittedName>
        <fullName evidence="1">Uncharacterized protein</fullName>
    </submittedName>
</protein>
<accession>A0A8J4X6U8</accession>
<organism evidence="1 2">
    <name type="scientific">Clarias magur</name>
    <name type="common">Asian catfish</name>
    <name type="synonym">Macropteronotus magur</name>
    <dbReference type="NCBI Taxonomy" id="1594786"/>
    <lineage>
        <taxon>Eukaryota</taxon>
        <taxon>Metazoa</taxon>
        <taxon>Chordata</taxon>
        <taxon>Craniata</taxon>
        <taxon>Vertebrata</taxon>
        <taxon>Euteleostomi</taxon>
        <taxon>Actinopterygii</taxon>
        <taxon>Neopterygii</taxon>
        <taxon>Teleostei</taxon>
        <taxon>Ostariophysi</taxon>
        <taxon>Siluriformes</taxon>
        <taxon>Clariidae</taxon>
        <taxon>Clarias</taxon>
    </lineage>
</organism>
<dbReference type="Proteomes" id="UP000727407">
    <property type="component" value="Unassembled WGS sequence"/>
</dbReference>
<feature type="non-terminal residue" evidence="1">
    <location>
        <position position="62"/>
    </location>
</feature>
<evidence type="ECO:0000313" key="2">
    <source>
        <dbReference type="Proteomes" id="UP000727407"/>
    </source>
</evidence>
<dbReference type="EMBL" id="QNUK01000067">
    <property type="protein sequence ID" value="KAF5903826.1"/>
    <property type="molecule type" value="Genomic_DNA"/>
</dbReference>
<keyword evidence="2" id="KW-1185">Reference proteome</keyword>
<proteinExistence type="predicted"/>
<gene>
    <name evidence="1" type="ORF">DAT39_006420</name>
</gene>